<evidence type="ECO:0000313" key="1">
    <source>
        <dbReference type="EMBL" id="MFB2833485.1"/>
    </source>
</evidence>
<organism evidence="1 2">
    <name type="scientific">Floridaenema evergladense BLCC-F167</name>
    <dbReference type="NCBI Taxonomy" id="3153639"/>
    <lineage>
        <taxon>Bacteria</taxon>
        <taxon>Bacillati</taxon>
        <taxon>Cyanobacteriota</taxon>
        <taxon>Cyanophyceae</taxon>
        <taxon>Oscillatoriophycideae</taxon>
        <taxon>Aerosakkonematales</taxon>
        <taxon>Aerosakkonemataceae</taxon>
        <taxon>Floridanema</taxon>
        <taxon>Floridanema evergladense</taxon>
    </lineage>
</organism>
<sequence>MPQKIINIPKIITSANNNQYVDIYTPAMIDGYQCDAIIYDFFVTFDLKSIDELPYVPKPEGGALWTKEELDRDFNERTSDSPSKIFSIYYEVGSITITATSILCYRQSPNYTESMMQYLTTQGKLGIAFGTKIKVRIEANNSGLLGNNDTISLWIMGEEIKEPTIDELAIKYLS</sequence>
<gene>
    <name evidence="1" type="ORF">ACE1CA_03030</name>
</gene>
<evidence type="ECO:0000313" key="2">
    <source>
        <dbReference type="Proteomes" id="UP001576780"/>
    </source>
</evidence>
<proteinExistence type="predicted"/>
<dbReference type="RefSeq" id="WP_413275942.1">
    <property type="nucleotide sequence ID" value="NZ_JBHFNT010000035.1"/>
</dbReference>
<dbReference type="Proteomes" id="UP001576780">
    <property type="component" value="Unassembled WGS sequence"/>
</dbReference>
<comment type="caution">
    <text evidence="1">The sequence shown here is derived from an EMBL/GenBank/DDBJ whole genome shotgun (WGS) entry which is preliminary data.</text>
</comment>
<protein>
    <submittedName>
        <fullName evidence="1">Uncharacterized protein</fullName>
    </submittedName>
</protein>
<dbReference type="EMBL" id="JBHFNT010000035">
    <property type="protein sequence ID" value="MFB2833485.1"/>
    <property type="molecule type" value="Genomic_DNA"/>
</dbReference>
<reference evidence="1 2" key="1">
    <citation type="submission" date="2024-09" db="EMBL/GenBank/DDBJ databases">
        <title>Floridaenema gen nov. (Aerosakkonemataceae, Aerosakkonematales ord. nov., Cyanobacteria) from benthic tropical and subtropical fresh waters, with the description of four new species.</title>
        <authorList>
            <person name="Moretto J.A."/>
            <person name="Berthold D.E."/>
            <person name="Lefler F.W."/>
            <person name="Huang I.-S."/>
            <person name="Laughinghouse H. IV."/>
        </authorList>
    </citation>
    <scope>NUCLEOTIDE SEQUENCE [LARGE SCALE GENOMIC DNA]</scope>
    <source>
        <strain evidence="1 2">BLCC-F167</strain>
    </source>
</reference>
<name>A0ABV4WEH7_9CYAN</name>
<accession>A0ABV4WEH7</accession>
<keyword evidence="2" id="KW-1185">Reference proteome</keyword>